<organism evidence="2 3">
    <name type="scientific">Polyplosphaeria fusca</name>
    <dbReference type="NCBI Taxonomy" id="682080"/>
    <lineage>
        <taxon>Eukaryota</taxon>
        <taxon>Fungi</taxon>
        <taxon>Dikarya</taxon>
        <taxon>Ascomycota</taxon>
        <taxon>Pezizomycotina</taxon>
        <taxon>Dothideomycetes</taxon>
        <taxon>Pleosporomycetidae</taxon>
        <taxon>Pleosporales</taxon>
        <taxon>Tetraplosphaeriaceae</taxon>
        <taxon>Polyplosphaeria</taxon>
    </lineage>
</organism>
<keyword evidence="3" id="KW-1185">Reference proteome</keyword>
<evidence type="ECO:0000313" key="2">
    <source>
        <dbReference type="EMBL" id="KAF2739269.1"/>
    </source>
</evidence>
<dbReference type="OrthoDB" id="5410365at2759"/>
<dbReference type="Proteomes" id="UP000799444">
    <property type="component" value="Unassembled WGS sequence"/>
</dbReference>
<gene>
    <name evidence="2" type="ORF">EJ04DRAFT_508974</name>
</gene>
<reference evidence="2" key="1">
    <citation type="journal article" date="2020" name="Stud. Mycol.">
        <title>101 Dothideomycetes genomes: a test case for predicting lifestyles and emergence of pathogens.</title>
        <authorList>
            <person name="Haridas S."/>
            <person name="Albert R."/>
            <person name="Binder M."/>
            <person name="Bloem J."/>
            <person name="Labutti K."/>
            <person name="Salamov A."/>
            <person name="Andreopoulos B."/>
            <person name="Baker S."/>
            <person name="Barry K."/>
            <person name="Bills G."/>
            <person name="Bluhm B."/>
            <person name="Cannon C."/>
            <person name="Castanera R."/>
            <person name="Culley D."/>
            <person name="Daum C."/>
            <person name="Ezra D."/>
            <person name="Gonzalez J."/>
            <person name="Henrissat B."/>
            <person name="Kuo A."/>
            <person name="Liang C."/>
            <person name="Lipzen A."/>
            <person name="Lutzoni F."/>
            <person name="Magnuson J."/>
            <person name="Mondo S."/>
            <person name="Nolan M."/>
            <person name="Ohm R."/>
            <person name="Pangilinan J."/>
            <person name="Park H.-J."/>
            <person name="Ramirez L."/>
            <person name="Alfaro M."/>
            <person name="Sun H."/>
            <person name="Tritt A."/>
            <person name="Yoshinaga Y."/>
            <person name="Zwiers L.-H."/>
            <person name="Turgeon B."/>
            <person name="Goodwin S."/>
            <person name="Spatafora J."/>
            <person name="Crous P."/>
            <person name="Grigoriev I."/>
        </authorList>
    </citation>
    <scope>NUCLEOTIDE SEQUENCE</scope>
    <source>
        <strain evidence="2">CBS 125425</strain>
    </source>
</reference>
<feature type="compositionally biased region" description="Acidic residues" evidence="1">
    <location>
        <begin position="268"/>
        <end position="285"/>
    </location>
</feature>
<feature type="region of interest" description="Disordered" evidence="1">
    <location>
        <begin position="241"/>
        <end position="309"/>
    </location>
</feature>
<dbReference type="AlphaFoldDB" id="A0A9P4R5L9"/>
<evidence type="ECO:0000256" key="1">
    <source>
        <dbReference type="SAM" id="MobiDB-lite"/>
    </source>
</evidence>
<feature type="compositionally biased region" description="Basic and acidic residues" evidence="1">
    <location>
        <begin position="257"/>
        <end position="267"/>
    </location>
</feature>
<protein>
    <submittedName>
        <fullName evidence="2">Uncharacterized protein</fullName>
    </submittedName>
</protein>
<dbReference type="EMBL" id="ML996105">
    <property type="protein sequence ID" value="KAF2739269.1"/>
    <property type="molecule type" value="Genomic_DNA"/>
</dbReference>
<name>A0A9P4R5L9_9PLEO</name>
<proteinExistence type="predicted"/>
<accession>A0A9P4R5L9</accession>
<comment type="caution">
    <text evidence="2">The sequence shown here is derived from an EMBL/GenBank/DDBJ whole genome shotgun (WGS) entry which is preliminary data.</text>
</comment>
<sequence length="309" mass="33823">MASQLMLLDECVPLSALALGSLVESIQNPIMDAYVPKQPLPPEDVLLIPAKSFQGLMSSGTENNLKVALTRLFDISGSTEEKSSASLSSMRVNRYVLRQPRQLFKLLCVADEKAREWLNDGILAGNKSYLVVELQTATNPKITRSDTRKRSADVDATIPVSAIATGGVDVLGLGAALDTGVEVGRVTSNESSKQFEAEGETIFAVGYKKVVWKSWGFKRKDVEKAQLDKEITWTLMGQKRSRDNEDEMVSVDLVDGLDAKAQKKAPEEGDEEEDEDEEDEDEDDLATLLETGVSFDGQTYLIPGTTKEA</sequence>
<evidence type="ECO:0000313" key="3">
    <source>
        <dbReference type="Proteomes" id="UP000799444"/>
    </source>
</evidence>